<keyword evidence="2" id="KW-0479">Metal-binding</keyword>
<dbReference type="PROSITE" id="PS51085">
    <property type="entry name" value="2FE2S_FER_2"/>
    <property type="match status" value="1"/>
</dbReference>
<dbReference type="InterPro" id="IPR051452">
    <property type="entry name" value="Diverse_Oxidoreductases"/>
</dbReference>
<reference evidence="7 8" key="1">
    <citation type="journal article" date="2015" name="Int. J. Syst. Evol. Microbiol.">
        <title>Amycolatopsis rhabdoformis sp. nov., an actinomycete isolated from a tropical forest soil.</title>
        <authorList>
            <person name="Souza W.R."/>
            <person name="Silva R.E."/>
            <person name="Goodfellow M."/>
            <person name="Busarakam K."/>
            <person name="Figueiro F.S."/>
            <person name="Ferreira D."/>
            <person name="Rodrigues-Filho E."/>
            <person name="Moraes L.A.B."/>
            <person name="Zucchi T.D."/>
        </authorList>
    </citation>
    <scope>NUCLEOTIDE SEQUENCE [LARGE SCALE GENOMIC DNA]</scope>
    <source>
        <strain evidence="7 8">NCIMB 14900</strain>
    </source>
</reference>
<evidence type="ECO:0000256" key="3">
    <source>
        <dbReference type="ARBA" id="ARBA00023002"/>
    </source>
</evidence>
<gene>
    <name evidence="7" type="ORF">VSH64_39065</name>
</gene>
<dbReference type="Pfam" id="PF00111">
    <property type="entry name" value="Fer2"/>
    <property type="match status" value="1"/>
</dbReference>
<dbReference type="Pfam" id="PF01799">
    <property type="entry name" value="Fer2_2"/>
    <property type="match status" value="1"/>
</dbReference>
<evidence type="ECO:0000256" key="5">
    <source>
        <dbReference type="ARBA" id="ARBA00023014"/>
    </source>
</evidence>
<keyword evidence="8" id="KW-1185">Reference proteome</keyword>
<keyword evidence="1" id="KW-0001">2Fe-2S</keyword>
<evidence type="ECO:0000259" key="6">
    <source>
        <dbReference type="PROSITE" id="PS51085"/>
    </source>
</evidence>
<accession>A0ABZ1I4A7</accession>
<dbReference type="PANTHER" id="PTHR44379:SF5">
    <property type="entry name" value="OXIDOREDUCTASE WITH IRON-SULFUR SUBUNIT"/>
    <property type="match status" value="1"/>
</dbReference>
<keyword evidence="4" id="KW-0408">Iron</keyword>
<evidence type="ECO:0000256" key="4">
    <source>
        <dbReference type="ARBA" id="ARBA00023004"/>
    </source>
</evidence>
<keyword evidence="3" id="KW-0560">Oxidoreductase</keyword>
<dbReference type="InterPro" id="IPR001041">
    <property type="entry name" value="2Fe-2S_ferredoxin-type"/>
</dbReference>
<evidence type="ECO:0000313" key="7">
    <source>
        <dbReference type="EMBL" id="WSE28776.1"/>
    </source>
</evidence>
<name>A0ABZ1I4A7_9PSEU</name>
<dbReference type="SUPFAM" id="SSF54292">
    <property type="entry name" value="2Fe-2S ferredoxin-like"/>
    <property type="match status" value="1"/>
</dbReference>
<evidence type="ECO:0000256" key="2">
    <source>
        <dbReference type="ARBA" id="ARBA00022723"/>
    </source>
</evidence>
<evidence type="ECO:0000313" key="8">
    <source>
        <dbReference type="Proteomes" id="UP001330812"/>
    </source>
</evidence>
<dbReference type="InterPro" id="IPR006058">
    <property type="entry name" value="2Fe2S_fd_BS"/>
</dbReference>
<dbReference type="Proteomes" id="UP001330812">
    <property type="component" value="Chromosome"/>
</dbReference>
<dbReference type="Gene3D" id="1.10.150.120">
    <property type="entry name" value="[2Fe-2S]-binding domain"/>
    <property type="match status" value="1"/>
</dbReference>
<dbReference type="EMBL" id="CP142149">
    <property type="protein sequence ID" value="WSE28776.1"/>
    <property type="molecule type" value="Genomic_DNA"/>
</dbReference>
<dbReference type="PANTHER" id="PTHR44379">
    <property type="entry name" value="OXIDOREDUCTASE WITH IRON-SULFUR SUBUNIT"/>
    <property type="match status" value="1"/>
</dbReference>
<keyword evidence="5" id="KW-0411">Iron-sulfur</keyword>
<dbReference type="Gene3D" id="3.10.20.30">
    <property type="match status" value="1"/>
</dbReference>
<dbReference type="PROSITE" id="PS00197">
    <property type="entry name" value="2FE2S_FER_1"/>
    <property type="match status" value="1"/>
</dbReference>
<dbReference type="InterPro" id="IPR002888">
    <property type="entry name" value="2Fe-2S-bd"/>
</dbReference>
<dbReference type="InterPro" id="IPR036010">
    <property type="entry name" value="2Fe-2S_ferredoxin-like_sf"/>
</dbReference>
<dbReference type="SUPFAM" id="SSF47741">
    <property type="entry name" value="CO dehydrogenase ISP C-domain like"/>
    <property type="match status" value="1"/>
</dbReference>
<organism evidence="7 8">
    <name type="scientific">Amycolatopsis rhabdoformis</name>
    <dbReference type="NCBI Taxonomy" id="1448059"/>
    <lineage>
        <taxon>Bacteria</taxon>
        <taxon>Bacillati</taxon>
        <taxon>Actinomycetota</taxon>
        <taxon>Actinomycetes</taxon>
        <taxon>Pseudonocardiales</taxon>
        <taxon>Pseudonocardiaceae</taxon>
        <taxon>Amycolatopsis</taxon>
    </lineage>
</organism>
<proteinExistence type="predicted"/>
<dbReference type="InterPro" id="IPR036884">
    <property type="entry name" value="2Fe-2S-bd_dom_sf"/>
</dbReference>
<sequence length="159" mass="17030">MREIELKVNGLRRKLGVGDDELLLDVLRREFGTTSVREGCGVGACGACTALVGGKSVSTCLSRAARFDGAEITTADGLPDDDEVVDEFVANRAMQCGYCIPGFVMMAHELLGENPQPTDEQVVEHLEGNICRCGTYSEIHAAIKAAATRRAARNERATA</sequence>
<dbReference type="InterPro" id="IPR012675">
    <property type="entry name" value="Beta-grasp_dom_sf"/>
</dbReference>
<dbReference type="RefSeq" id="WP_326567774.1">
    <property type="nucleotide sequence ID" value="NZ_CP142149.1"/>
</dbReference>
<protein>
    <submittedName>
        <fullName evidence="7">(2Fe-2S)-binding protein</fullName>
    </submittedName>
</protein>
<evidence type="ECO:0000256" key="1">
    <source>
        <dbReference type="ARBA" id="ARBA00022714"/>
    </source>
</evidence>
<feature type="domain" description="2Fe-2S ferredoxin-type" evidence="6">
    <location>
        <begin position="2"/>
        <end position="78"/>
    </location>
</feature>